<evidence type="ECO:0000256" key="7">
    <source>
        <dbReference type="ARBA" id="ARBA00022723"/>
    </source>
</evidence>
<evidence type="ECO:0000256" key="4">
    <source>
        <dbReference type="ARBA" id="ARBA00008236"/>
    </source>
</evidence>
<keyword evidence="7" id="KW-0479">Metal-binding</keyword>
<dbReference type="PANTHER" id="PTHR34448:SF1">
    <property type="entry name" value="BLL6088 PROTEIN"/>
    <property type="match status" value="1"/>
</dbReference>
<evidence type="ECO:0000313" key="10">
    <source>
        <dbReference type="EMBL" id="OXM82710.1"/>
    </source>
</evidence>
<dbReference type="Gene3D" id="3.40.1830.10">
    <property type="entry name" value="Thermophilic metalloprotease (M29)"/>
    <property type="match status" value="1"/>
</dbReference>
<evidence type="ECO:0000256" key="2">
    <source>
        <dbReference type="ARBA" id="ARBA00001946"/>
    </source>
</evidence>
<keyword evidence="6" id="KW-0645">Protease</keyword>
<keyword evidence="11" id="KW-1185">Reference proteome</keyword>
<comment type="cofactor">
    <cofactor evidence="1">
        <name>Co(2+)</name>
        <dbReference type="ChEBI" id="CHEBI:48828"/>
    </cofactor>
</comment>
<comment type="caution">
    <text evidence="10">The sequence shown here is derived from an EMBL/GenBank/DDBJ whole genome shotgun (WGS) entry which is preliminary data.</text>
</comment>
<dbReference type="InterPro" id="IPR000787">
    <property type="entry name" value="Peptidase_M29"/>
</dbReference>
<dbReference type="EMBL" id="NMQW01000057">
    <property type="protein sequence ID" value="OXM82710.1"/>
    <property type="molecule type" value="Genomic_DNA"/>
</dbReference>
<dbReference type="GO" id="GO:0046872">
    <property type="term" value="F:metal ion binding"/>
    <property type="evidence" value="ECO:0007669"/>
    <property type="project" value="UniProtKB-KW"/>
</dbReference>
<evidence type="ECO:0000313" key="11">
    <source>
        <dbReference type="Proteomes" id="UP000215509"/>
    </source>
</evidence>
<dbReference type="OrthoDB" id="9803993at2"/>
<keyword evidence="5 10" id="KW-0031">Aminopeptidase</keyword>
<dbReference type="AlphaFoldDB" id="A0A229UH85"/>
<keyword evidence="8" id="KW-0378">Hydrolase</keyword>
<comment type="similarity">
    <text evidence="4">Belongs to the peptidase M29 family.</text>
</comment>
<comment type="cofactor">
    <cofactor evidence="2">
        <name>Mg(2+)</name>
        <dbReference type="ChEBI" id="CHEBI:18420"/>
    </cofactor>
</comment>
<organism evidence="10 11">
    <name type="scientific">Paenibacillus rigui</name>
    <dbReference type="NCBI Taxonomy" id="554312"/>
    <lineage>
        <taxon>Bacteria</taxon>
        <taxon>Bacillati</taxon>
        <taxon>Bacillota</taxon>
        <taxon>Bacilli</taxon>
        <taxon>Bacillales</taxon>
        <taxon>Paenibacillaceae</taxon>
        <taxon>Paenibacillus</taxon>
    </lineage>
</organism>
<reference evidence="10 11" key="1">
    <citation type="submission" date="2017-07" db="EMBL/GenBank/DDBJ databases">
        <title>Genome sequencing and assembly of Paenibacillus rigui.</title>
        <authorList>
            <person name="Mayilraj S."/>
        </authorList>
    </citation>
    <scope>NUCLEOTIDE SEQUENCE [LARGE SCALE GENOMIC DNA]</scope>
    <source>
        <strain evidence="10 11">JCM 16352</strain>
    </source>
</reference>
<dbReference type="InterPro" id="IPR035097">
    <property type="entry name" value="M29_N-terminal"/>
</dbReference>
<evidence type="ECO:0000256" key="5">
    <source>
        <dbReference type="ARBA" id="ARBA00022438"/>
    </source>
</evidence>
<evidence type="ECO:0000256" key="8">
    <source>
        <dbReference type="ARBA" id="ARBA00022801"/>
    </source>
</evidence>
<sequence length="372" mass="41993">MLDPRVERLADVLVNYSTRVQRGENVLVEAFGIENQLVKAIVQKIHQAGGHPFVNVRDHQIIRELLIGATEEQIKTWAEFDAAQMNLMQAYIGVRGGNNIYELSDVPDEQMKLYNKLYNHKVHSTIRVKNTKWVVLRYPTSSMSQLASMSTEAFEKLYFDVCTMDYSKMSQAMDALVDLMNRTDKVQLISPGTDLTFSIKDIPAIKCAGEMNIPDGEVFTSPVKSSVNGTITYNTPSPYNGFVFENVKLRFENGKIVEATSNDTERINQIFDTDEGARYIGEFAIGVNPFILNPMKDILFDEKIAGSIHFTPGQAYDEADNGNRSSIHWDMVLIQRPEYGGGEIYFDDVLIRKDGLFVLPELLPLNPDNLKS</sequence>
<evidence type="ECO:0000256" key="9">
    <source>
        <dbReference type="ARBA" id="ARBA00023049"/>
    </source>
</evidence>
<comment type="cofactor">
    <cofactor evidence="3">
        <name>Zn(2+)</name>
        <dbReference type="ChEBI" id="CHEBI:29105"/>
    </cofactor>
</comment>
<protein>
    <submittedName>
        <fullName evidence="10">Aminopeptidase</fullName>
    </submittedName>
</protein>
<keyword evidence="9" id="KW-0482">Metalloprotease</keyword>
<evidence type="ECO:0000256" key="1">
    <source>
        <dbReference type="ARBA" id="ARBA00001941"/>
    </source>
</evidence>
<dbReference type="Proteomes" id="UP000215509">
    <property type="component" value="Unassembled WGS sequence"/>
</dbReference>
<proteinExistence type="inferred from homology"/>
<dbReference type="Pfam" id="PF02073">
    <property type="entry name" value="Peptidase_M29"/>
    <property type="match status" value="1"/>
</dbReference>
<dbReference type="GO" id="GO:0006508">
    <property type="term" value="P:proteolysis"/>
    <property type="evidence" value="ECO:0007669"/>
    <property type="project" value="UniProtKB-KW"/>
</dbReference>
<accession>A0A229UH85</accession>
<dbReference type="SUPFAM" id="SSF144052">
    <property type="entry name" value="Thermophilic metalloprotease-like"/>
    <property type="match status" value="1"/>
</dbReference>
<dbReference type="InterPro" id="IPR052170">
    <property type="entry name" value="M29_Exopeptidase"/>
</dbReference>
<dbReference type="GO" id="GO:0008237">
    <property type="term" value="F:metallopeptidase activity"/>
    <property type="evidence" value="ECO:0007669"/>
    <property type="project" value="UniProtKB-KW"/>
</dbReference>
<name>A0A229UH85_9BACL</name>
<gene>
    <name evidence="10" type="ORF">CF651_28990</name>
</gene>
<evidence type="ECO:0000256" key="6">
    <source>
        <dbReference type="ARBA" id="ARBA00022670"/>
    </source>
</evidence>
<evidence type="ECO:0000256" key="3">
    <source>
        <dbReference type="ARBA" id="ARBA00001947"/>
    </source>
</evidence>
<dbReference type="GO" id="GO:0004177">
    <property type="term" value="F:aminopeptidase activity"/>
    <property type="evidence" value="ECO:0007669"/>
    <property type="project" value="UniProtKB-KW"/>
</dbReference>
<dbReference type="RefSeq" id="WP_094018352.1">
    <property type="nucleotide sequence ID" value="NZ_NMQW01000057.1"/>
</dbReference>
<dbReference type="PANTHER" id="PTHR34448">
    <property type="entry name" value="AMINOPEPTIDASE"/>
    <property type="match status" value="1"/>
</dbReference>